<name>G0MD49_CAEBE</name>
<protein>
    <submittedName>
        <fullName evidence="3">Uncharacterized protein</fullName>
    </submittedName>
</protein>
<dbReference type="EMBL" id="GL379790">
    <property type="protein sequence ID" value="EGT49724.1"/>
    <property type="molecule type" value="Genomic_DNA"/>
</dbReference>
<evidence type="ECO:0000313" key="3">
    <source>
        <dbReference type="EMBL" id="EGT49724.1"/>
    </source>
</evidence>
<feature type="region of interest" description="Disordered" evidence="1">
    <location>
        <begin position="130"/>
        <end position="159"/>
    </location>
</feature>
<feature type="chain" id="PRO_5003403006" evidence="2">
    <location>
        <begin position="19"/>
        <end position="234"/>
    </location>
</feature>
<keyword evidence="4" id="KW-1185">Reference proteome</keyword>
<sequence>MKTILLLVFLVSLPSVLGRPLTLRGSCLDQVNHLRQEYAQKYNIANMNQLIYDVDWEGNIQRYLGVHGSCEKEERVQNGMVIMTGTLKNDELFNPDSSRMACLKSKCVETGQDVYTFLLNEGSSLMVYGSPGSRCPPDHPSSNNGLCSSSSSSSSKPKSRKNFLGVIDIDWGKVGFPEVNKCIVGNCDYRDDSPKRPEFPKKEVPSKSGGFWDLFKDMNIECPRVCVVGPCSCF</sequence>
<dbReference type="OrthoDB" id="5905318at2759"/>
<dbReference type="InParanoid" id="G0MD49"/>
<dbReference type="HOGENOM" id="CLU_1185937_0_0_1"/>
<dbReference type="Proteomes" id="UP000008068">
    <property type="component" value="Unassembled WGS sequence"/>
</dbReference>
<evidence type="ECO:0000256" key="2">
    <source>
        <dbReference type="SAM" id="SignalP"/>
    </source>
</evidence>
<feature type="signal peptide" evidence="2">
    <location>
        <begin position="1"/>
        <end position="18"/>
    </location>
</feature>
<reference evidence="4" key="1">
    <citation type="submission" date="2011-07" db="EMBL/GenBank/DDBJ databases">
        <authorList>
            <consortium name="Caenorhabditis brenneri Sequencing and Analysis Consortium"/>
            <person name="Wilson R.K."/>
        </authorList>
    </citation>
    <scope>NUCLEOTIDE SEQUENCE [LARGE SCALE GENOMIC DNA]</scope>
    <source>
        <strain evidence="4">PB2801</strain>
    </source>
</reference>
<evidence type="ECO:0000313" key="4">
    <source>
        <dbReference type="Proteomes" id="UP000008068"/>
    </source>
</evidence>
<accession>G0MD49</accession>
<gene>
    <name evidence="3" type="ORF">CAEBREN_17854</name>
</gene>
<proteinExistence type="predicted"/>
<dbReference type="AlphaFoldDB" id="G0MD49"/>
<feature type="compositionally biased region" description="Low complexity" evidence="1">
    <location>
        <begin position="141"/>
        <end position="156"/>
    </location>
</feature>
<organism evidence="4">
    <name type="scientific">Caenorhabditis brenneri</name>
    <name type="common">Nematode worm</name>
    <dbReference type="NCBI Taxonomy" id="135651"/>
    <lineage>
        <taxon>Eukaryota</taxon>
        <taxon>Metazoa</taxon>
        <taxon>Ecdysozoa</taxon>
        <taxon>Nematoda</taxon>
        <taxon>Chromadorea</taxon>
        <taxon>Rhabditida</taxon>
        <taxon>Rhabditina</taxon>
        <taxon>Rhabditomorpha</taxon>
        <taxon>Rhabditoidea</taxon>
        <taxon>Rhabditidae</taxon>
        <taxon>Peloderinae</taxon>
        <taxon>Caenorhabditis</taxon>
    </lineage>
</organism>
<keyword evidence="2" id="KW-0732">Signal</keyword>
<evidence type="ECO:0000256" key="1">
    <source>
        <dbReference type="SAM" id="MobiDB-lite"/>
    </source>
</evidence>